<keyword evidence="3" id="KW-1185">Reference proteome</keyword>
<reference evidence="2" key="2">
    <citation type="submission" date="2021-02" db="EMBL/GenBank/DDBJ databases">
        <authorList>
            <person name="Kimball J.A."/>
            <person name="Haas M.W."/>
            <person name="Macchietto M."/>
            <person name="Kono T."/>
            <person name="Duquette J."/>
            <person name="Shao M."/>
        </authorList>
    </citation>
    <scope>NUCLEOTIDE SEQUENCE</scope>
    <source>
        <tissue evidence="2">Fresh leaf tissue</tissue>
    </source>
</reference>
<evidence type="ECO:0000313" key="3">
    <source>
        <dbReference type="Proteomes" id="UP000729402"/>
    </source>
</evidence>
<dbReference type="AlphaFoldDB" id="A0A8J6BC94"/>
<protein>
    <submittedName>
        <fullName evidence="2">Uncharacterized protein</fullName>
    </submittedName>
</protein>
<dbReference type="Proteomes" id="UP000729402">
    <property type="component" value="Unassembled WGS sequence"/>
</dbReference>
<accession>A0A8J6BC94</accession>
<reference evidence="2" key="1">
    <citation type="journal article" date="2021" name="bioRxiv">
        <title>Whole Genome Assembly and Annotation of Northern Wild Rice, Zizania palustris L., Supports a Whole Genome Duplication in the Zizania Genus.</title>
        <authorList>
            <person name="Haas M."/>
            <person name="Kono T."/>
            <person name="Macchietto M."/>
            <person name="Millas R."/>
            <person name="McGilp L."/>
            <person name="Shao M."/>
            <person name="Duquette J."/>
            <person name="Hirsch C.N."/>
            <person name="Kimball J."/>
        </authorList>
    </citation>
    <scope>NUCLEOTIDE SEQUENCE</scope>
    <source>
        <tissue evidence="2">Fresh leaf tissue</tissue>
    </source>
</reference>
<organism evidence="2 3">
    <name type="scientific">Zizania palustris</name>
    <name type="common">Northern wild rice</name>
    <dbReference type="NCBI Taxonomy" id="103762"/>
    <lineage>
        <taxon>Eukaryota</taxon>
        <taxon>Viridiplantae</taxon>
        <taxon>Streptophyta</taxon>
        <taxon>Embryophyta</taxon>
        <taxon>Tracheophyta</taxon>
        <taxon>Spermatophyta</taxon>
        <taxon>Magnoliopsida</taxon>
        <taxon>Liliopsida</taxon>
        <taxon>Poales</taxon>
        <taxon>Poaceae</taxon>
        <taxon>BOP clade</taxon>
        <taxon>Oryzoideae</taxon>
        <taxon>Oryzeae</taxon>
        <taxon>Zizaniinae</taxon>
        <taxon>Zizania</taxon>
    </lineage>
</organism>
<dbReference type="EMBL" id="JAAALK010000082">
    <property type="protein sequence ID" value="KAG8084524.1"/>
    <property type="molecule type" value="Genomic_DNA"/>
</dbReference>
<evidence type="ECO:0000256" key="1">
    <source>
        <dbReference type="SAM" id="MobiDB-lite"/>
    </source>
</evidence>
<proteinExistence type="predicted"/>
<gene>
    <name evidence="2" type="ORF">GUJ93_ZPchr0010g10041</name>
</gene>
<feature type="region of interest" description="Disordered" evidence="1">
    <location>
        <begin position="44"/>
        <end position="80"/>
    </location>
</feature>
<comment type="caution">
    <text evidence="2">The sequence shown here is derived from an EMBL/GenBank/DDBJ whole genome shotgun (WGS) entry which is preliminary data.</text>
</comment>
<sequence>MKKTLIMVVYTLPTKNISVCECTAISEVMVTMAINRRIEGSKLASKTQFKSMPTTRPSPGYTKTPSATSYRPSASTIDRV</sequence>
<name>A0A8J6BC94_ZIZPA</name>
<evidence type="ECO:0000313" key="2">
    <source>
        <dbReference type="EMBL" id="KAG8084524.1"/>
    </source>
</evidence>